<dbReference type="SMART" id="SM00474">
    <property type="entry name" value="35EXOc"/>
    <property type="match status" value="1"/>
</dbReference>
<accession>A0A9W6F568</accession>
<dbReference type="SUPFAM" id="SSF53098">
    <property type="entry name" value="Ribonuclease H-like"/>
    <property type="match status" value="1"/>
</dbReference>
<comment type="caution">
    <text evidence="5">The sequence shown here is derived from an EMBL/GenBank/DDBJ whole genome shotgun (WGS) entry which is preliminary data.</text>
</comment>
<feature type="compositionally biased region" description="Gly residues" evidence="3">
    <location>
        <begin position="573"/>
        <end position="594"/>
    </location>
</feature>
<reference evidence="5 6" key="1">
    <citation type="journal article" date="2023" name="Commun. Biol.">
        <title>Reorganization of the ancestral sex-determining regions during the evolution of trioecy in Pleodorina starrii.</title>
        <authorList>
            <person name="Takahashi K."/>
            <person name="Suzuki S."/>
            <person name="Kawai-Toyooka H."/>
            <person name="Yamamoto K."/>
            <person name="Hamaji T."/>
            <person name="Ootsuki R."/>
            <person name="Yamaguchi H."/>
            <person name="Kawachi M."/>
            <person name="Higashiyama T."/>
            <person name="Nozaki H."/>
        </authorList>
    </citation>
    <scope>NUCLEOTIDE SEQUENCE [LARGE SCALE GENOMIC DNA]</scope>
    <source>
        <strain evidence="5 6">NIES-4479</strain>
    </source>
</reference>
<dbReference type="GO" id="GO:0003676">
    <property type="term" value="F:nucleic acid binding"/>
    <property type="evidence" value="ECO:0007669"/>
    <property type="project" value="InterPro"/>
</dbReference>
<feature type="compositionally biased region" description="Low complexity" evidence="3">
    <location>
        <begin position="12"/>
        <end position="22"/>
    </location>
</feature>
<feature type="domain" description="3'-5' exonuclease" evidence="4">
    <location>
        <begin position="217"/>
        <end position="446"/>
    </location>
</feature>
<evidence type="ECO:0000256" key="3">
    <source>
        <dbReference type="SAM" id="MobiDB-lite"/>
    </source>
</evidence>
<evidence type="ECO:0000256" key="2">
    <source>
        <dbReference type="ARBA" id="ARBA00022801"/>
    </source>
</evidence>
<feature type="compositionally biased region" description="Acidic residues" evidence="3">
    <location>
        <begin position="888"/>
        <end position="921"/>
    </location>
</feature>
<dbReference type="CDD" id="cd06141">
    <property type="entry name" value="WRN_exo"/>
    <property type="match status" value="1"/>
</dbReference>
<feature type="region of interest" description="Disordered" evidence="3">
    <location>
        <begin position="467"/>
        <end position="516"/>
    </location>
</feature>
<sequence length="921" mass="96313">MTTTKTSVPTAPRSLPPSLRSSTVTDGVAAVPSSGLARATRSGSLRRHRGARLRGQAATAASCGIVTFYLSWRFGLFARMAAVSGPCLRALRAVSGPVLAGLRLPPPPPRRGSQPATARQSPLAGGPGRCTVRLVALPPKRPGSSTVAEPAAAAAAAAATHEPNLVSEGGEELGLAAALAAPAAPAVTLAAADVDGRKSSGELLEVHLIDLRHAPTAAAAATADSIAALGRELGSEAVVGLDAEWEPELQPGVRHRISVLQLSSARRCWILQPPGGVAGGRSGSPGGDEDQGAKDCCGVAEPEAAGLPGPTQGAAAAAAVAAAAVERPAAGLLPAEVVRLLTDPRVIKAGVGIQEDVRRLERDFGVKVRGAVDVRLVAQCVAPHCLAGGGSLRALSSALLGRELDKSAQRSHWGAEGQLQEGQVAYAAHDAWLSRELLCELHRRHRIDRQPQPQPLQLQLLPLTPAQLSQGQQPQQPGSQGPRPEQQQQQQQQQSAASVGREGEQRPSGGPAQASASVCDDSASLLDFVAPFLDVFNTIKTKKRVDKAPGPAPPGAKAAAPSALGRPTVTGQAAGGAGGGGVGGGGGGGGGGVPAGRRRKERKLQTRKSVLYENCRLLAPDGEVLCTCGAKKVSWYLQRGLARVVSENPTTIQLNFEPRGRGHADDEYYLSDKENRCCVCGAGGEYLRHSVVPHCYRQHFPPAMKSHLSHDIVLMCPPCHKACSVTDQRRMEALGAHFAAPLGAATAAKFRYSSNLGAVRSAGRALANTKVVIPPARRRELEGLLAQHFGVEVEAVDGALVRQAADVDPRTADENWRSHAELVVGALGGRDSLELFIRGWRQHFLDSMRPRFMPRHWRVDARVANSSEAGEEVAGRQQAGGRGPTATTEEEAEDETEEGPEGQEEEAEEEEGLEGQEEEDG</sequence>
<dbReference type="InterPro" id="IPR036397">
    <property type="entry name" value="RNaseH_sf"/>
</dbReference>
<organism evidence="5 6">
    <name type="scientific">Pleodorina starrii</name>
    <dbReference type="NCBI Taxonomy" id="330485"/>
    <lineage>
        <taxon>Eukaryota</taxon>
        <taxon>Viridiplantae</taxon>
        <taxon>Chlorophyta</taxon>
        <taxon>core chlorophytes</taxon>
        <taxon>Chlorophyceae</taxon>
        <taxon>CS clade</taxon>
        <taxon>Chlamydomonadales</taxon>
        <taxon>Volvocaceae</taxon>
        <taxon>Pleodorina</taxon>
    </lineage>
</organism>
<name>A0A9W6F568_9CHLO</name>
<feature type="region of interest" description="Disordered" evidence="3">
    <location>
        <begin position="1"/>
        <end position="50"/>
    </location>
</feature>
<keyword evidence="1" id="KW-0540">Nuclease</keyword>
<proteinExistence type="predicted"/>
<keyword evidence="6" id="KW-1185">Reference proteome</keyword>
<keyword evidence="2" id="KW-0378">Hydrolase</keyword>
<feature type="compositionally biased region" description="Low complexity" evidence="3">
    <location>
        <begin position="467"/>
        <end position="497"/>
    </location>
</feature>
<dbReference type="EMBL" id="BRXU01000016">
    <property type="protein sequence ID" value="GLC56669.1"/>
    <property type="molecule type" value="Genomic_DNA"/>
</dbReference>
<dbReference type="PANTHER" id="PTHR13620">
    <property type="entry name" value="3-5 EXONUCLEASE"/>
    <property type="match status" value="1"/>
</dbReference>
<evidence type="ECO:0000259" key="4">
    <source>
        <dbReference type="SMART" id="SM00474"/>
    </source>
</evidence>
<gene>
    <name evidence="5" type="primary">PLEST004198</name>
    <name evidence="5" type="ORF">PLESTB_001132900</name>
</gene>
<dbReference type="GO" id="GO:0005634">
    <property type="term" value="C:nucleus"/>
    <property type="evidence" value="ECO:0007669"/>
    <property type="project" value="TreeGrafter"/>
</dbReference>
<evidence type="ECO:0000313" key="5">
    <source>
        <dbReference type="EMBL" id="GLC56669.1"/>
    </source>
</evidence>
<dbReference type="OrthoDB" id="2250022at2759"/>
<dbReference type="InterPro" id="IPR002562">
    <property type="entry name" value="3'-5'_exonuclease_dom"/>
</dbReference>
<feature type="region of interest" description="Disordered" evidence="3">
    <location>
        <begin position="544"/>
        <end position="603"/>
    </location>
</feature>
<protein>
    <recommendedName>
        <fullName evidence="4">3'-5' exonuclease domain-containing protein</fullName>
    </recommendedName>
</protein>
<dbReference type="GO" id="GO:0006139">
    <property type="term" value="P:nucleobase-containing compound metabolic process"/>
    <property type="evidence" value="ECO:0007669"/>
    <property type="project" value="InterPro"/>
</dbReference>
<dbReference type="InterPro" id="IPR051132">
    <property type="entry name" value="3-5_Exonuclease_domain"/>
</dbReference>
<evidence type="ECO:0000256" key="1">
    <source>
        <dbReference type="ARBA" id="ARBA00022722"/>
    </source>
</evidence>
<dbReference type="GO" id="GO:0005737">
    <property type="term" value="C:cytoplasm"/>
    <property type="evidence" value="ECO:0007669"/>
    <property type="project" value="TreeGrafter"/>
</dbReference>
<dbReference type="PANTHER" id="PTHR13620:SF104">
    <property type="entry name" value="EXONUCLEASE 3'-5' DOMAIN-CONTAINING PROTEIN 2"/>
    <property type="match status" value="1"/>
</dbReference>
<feature type="region of interest" description="Disordered" evidence="3">
    <location>
        <begin position="99"/>
        <end position="129"/>
    </location>
</feature>
<dbReference type="Proteomes" id="UP001165080">
    <property type="component" value="Unassembled WGS sequence"/>
</dbReference>
<evidence type="ECO:0000313" key="6">
    <source>
        <dbReference type="Proteomes" id="UP001165080"/>
    </source>
</evidence>
<feature type="region of interest" description="Disordered" evidence="3">
    <location>
        <begin position="867"/>
        <end position="921"/>
    </location>
</feature>
<dbReference type="Gene3D" id="3.30.420.10">
    <property type="entry name" value="Ribonuclease H-like superfamily/Ribonuclease H"/>
    <property type="match status" value="1"/>
</dbReference>
<dbReference type="AlphaFoldDB" id="A0A9W6F568"/>
<dbReference type="Pfam" id="PF01612">
    <property type="entry name" value="DNA_pol_A_exo1"/>
    <property type="match status" value="1"/>
</dbReference>
<dbReference type="GO" id="GO:0008408">
    <property type="term" value="F:3'-5' exonuclease activity"/>
    <property type="evidence" value="ECO:0007669"/>
    <property type="project" value="InterPro"/>
</dbReference>
<dbReference type="InterPro" id="IPR012337">
    <property type="entry name" value="RNaseH-like_sf"/>
</dbReference>